<keyword evidence="8 10" id="KW-0479">Metal-binding</keyword>
<evidence type="ECO:0000256" key="5">
    <source>
        <dbReference type="ARBA" id="ARBA00001954"/>
    </source>
</evidence>
<dbReference type="HAMAP" id="MF_02227">
    <property type="entry name" value="RPE"/>
    <property type="match status" value="1"/>
</dbReference>
<accession>A0A2K2U903</accession>
<comment type="cofactor">
    <cofactor evidence="5">
        <name>Fe(2+)</name>
        <dbReference type="ChEBI" id="CHEBI:29033"/>
    </cofactor>
</comment>
<reference evidence="16" key="1">
    <citation type="submission" date="2018-01" db="EMBL/GenBank/DDBJ databases">
        <title>Rubneribacter badeniensis gen. nov., sp. nov., and Colonibacter rubneri, gen. nov., sp. nov., WGS of new members of the Eggerthellaceae.</title>
        <authorList>
            <person name="Danylec N."/>
            <person name="Stoll D.A."/>
            <person name="Doetsch A."/>
            <person name="Kulling S.E."/>
            <person name="Huch M."/>
        </authorList>
    </citation>
    <scope>NUCLEOTIDE SEQUENCE [LARGE SCALE GENOMIC DNA]</scope>
    <source>
        <strain evidence="16">ResAG-96</strain>
    </source>
</reference>
<comment type="similarity">
    <text evidence="6 10 11">Belongs to the ribulose-phosphate 3-epimerase family.</text>
</comment>
<dbReference type="SUPFAM" id="SSF51366">
    <property type="entry name" value="Ribulose-phoshate binding barrel"/>
    <property type="match status" value="1"/>
</dbReference>
<feature type="binding site" evidence="10 14">
    <location>
        <position position="68"/>
    </location>
    <ligand>
        <name>substrate</name>
    </ligand>
</feature>
<comment type="caution">
    <text evidence="15">The sequence shown here is derived from an EMBL/GenBank/DDBJ whole genome shotgun (WGS) entry which is preliminary data.</text>
</comment>
<dbReference type="OrthoDB" id="1645589at2"/>
<dbReference type="NCBIfam" id="TIGR01163">
    <property type="entry name" value="rpe"/>
    <property type="match status" value="1"/>
</dbReference>
<dbReference type="GO" id="GO:0005737">
    <property type="term" value="C:cytoplasm"/>
    <property type="evidence" value="ECO:0007669"/>
    <property type="project" value="UniProtKB-ARBA"/>
</dbReference>
<evidence type="ECO:0000313" key="16">
    <source>
        <dbReference type="Proteomes" id="UP000236197"/>
    </source>
</evidence>
<feature type="binding site" evidence="10 13">
    <location>
        <position position="35"/>
    </location>
    <ligand>
        <name>a divalent metal cation</name>
        <dbReference type="ChEBI" id="CHEBI:60240"/>
    </ligand>
</feature>
<keyword evidence="13" id="KW-0862">Zinc</keyword>
<evidence type="ECO:0000256" key="6">
    <source>
        <dbReference type="ARBA" id="ARBA00009541"/>
    </source>
</evidence>
<feature type="binding site" evidence="10 13">
    <location>
        <position position="37"/>
    </location>
    <ligand>
        <name>a divalent metal cation</name>
        <dbReference type="ChEBI" id="CHEBI:60240"/>
    </ligand>
</feature>
<evidence type="ECO:0000256" key="14">
    <source>
        <dbReference type="PIRSR" id="PIRSR001461-3"/>
    </source>
</evidence>
<evidence type="ECO:0000256" key="12">
    <source>
        <dbReference type="PIRSR" id="PIRSR001461-1"/>
    </source>
</evidence>
<dbReference type="Gene3D" id="3.20.20.70">
    <property type="entry name" value="Aldolase class I"/>
    <property type="match status" value="1"/>
</dbReference>
<feature type="active site" description="Proton acceptor" evidence="10 12">
    <location>
        <position position="37"/>
    </location>
</feature>
<keyword evidence="16" id="KW-1185">Reference proteome</keyword>
<feature type="binding site" evidence="10 14">
    <location>
        <begin position="146"/>
        <end position="149"/>
    </location>
    <ligand>
        <name>substrate</name>
    </ligand>
</feature>
<comment type="caution">
    <text evidence="10">Lacks conserved residue(s) required for the propagation of feature annotation.</text>
</comment>
<dbReference type="PROSITE" id="PS01086">
    <property type="entry name" value="RIBUL_P_3_EPIMER_2"/>
    <property type="match status" value="1"/>
</dbReference>
<feature type="binding site" evidence="10 13">
    <location>
        <position position="68"/>
    </location>
    <ligand>
        <name>a divalent metal cation</name>
        <dbReference type="ChEBI" id="CHEBI:60240"/>
    </ligand>
</feature>
<dbReference type="EMBL" id="PPEK01000020">
    <property type="protein sequence ID" value="PNV66803.1"/>
    <property type="molecule type" value="Genomic_DNA"/>
</dbReference>
<comment type="cofactor">
    <cofactor evidence="10 13">
        <name>a divalent metal cation</name>
        <dbReference type="ChEBI" id="CHEBI:60240"/>
    </cofactor>
    <text evidence="10 13">Binds 1 divalent metal cation per subunit.</text>
</comment>
<comment type="cofactor">
    <cofactor evidence="4">
        <name>Zn(2+)</name>
        <dbReference type="ChEBI" id="CHEBI:29105"/>
    </cofactor>
</comment>
<dbReference type="InterPro" id="IPR011060">
    <property type="entry name" value="RibuloseP-bd_barrel"/>
</dbReference>
<comment type="catalytic activity">
    <reaction evidence="1 10 11">
        <text>D-ribulose 5-phosphate = D-xylulose 5-phosphate</text>
        <dbReference type="Rhea" id="RHEA:13677"/>
        <dbReference type="ChEBI" id="CHEBI:57737"/>
        <dbReference type="ChEBI" id="CHEBI:58121"/>
        <dbReference type="EC" id="5.1.3.1"/>
    </reaction>
</comment>
<dbReference type="AlphaFoldDB" id="A0A2K2U903"/>
<evidence type="ECO:0000313" key="15">
    <source>
        <dbReference type="EMBL" id="PNV66803.1"/>
    </source>
</evidence>
<sequence length="238" mass="24475">MFEPVKIAPSILSADFMDLGRDIALIEEAGAGYVHVDVMDGHFVPNLTMGVPVVRQLKKATSLPLDVHLMIDNPLEQVPWFLDAGADSVTVHVEALDEAGLFRAVSDIRGSGARAAVSVKPATPIEAVVPVIGEVDMVLVMSVEPGFSGQSFIEGSDARVARVVELARMAGASPLIQVDGGIGVATAPCVAAAGADVLVCGNAVFAAKDPGAALEAVRTAAEEARAAALGLSDILDEV</sequence>
<dbReference type="GO" id="GO:0046872">
    <property type="term" value="F:metal ion binding"/>
    <property type="evidence" value="ECO:0007669"/>
    <property type="project" value="UniProtKB-UniRule"/>
</dbReference>
<dbReference type="InterPro" id="IPR000056">
    <property type="entry name" value="Ribul_P_3_epim-like"/>
</dbReference>
<evidence type="ECO:0000256" key="9">
    <source>
        <dbReference type="ARBA" id="ARBA00023235"/>
    </source>
</evidence>
<dbReference type="InterPro" id="IPR026019">
    <property type="entry name" value="Ribul_P_3_epim"/>
</dbReference>
<evidence type="ECO:0000256" key="10">
    <source>
        <dbReference type="HAMAP-Rule" id="MF_02227"/>
    </source>
</evidence>
<dbReference type="PIRSF" id="PIRSF001461">
    <property type="entry name" value="RPE"/>
    <property type="match status" value="1"/>
</dbReference>
<evidence type="ECO:0000256" key="8">
    <source>
        <dbReference type="ARBA" id="ARBA00022723"/>
    </source>
</evidence>
<evidence type="ECO:0000256" key="3">
    <source>
        <dbReference type="ARBA" id="ARBA00001941"/>
    </source>
</evidence>
<evidence type="ECO:0000256" key="1">
    <source>
        <dbReference type="ARBA" id="ARBA00001782"/>
    </source>
</evidence>
<feature type="binding site" evidence="10 13">
    <location>
        <position position="179"/>
    </location>
    <ligand>
        <name>a divalent metal cation</name>
        <dbReference type="ChEBI" id="CHEBI:60240"/>
    </ligand>
</feature>
<comment type="cofactor">
    <cofactor evidence="2">
        <name>Mn(2+)</name>
        <dbReference type="ChEBI" id="CHEBI:29035"/>
    </cofactor>
</comment>
<evidence type="ECO:0000256" key="7">
    <source>
        <dbReference type="ARBA" id="ARBA00013188"/>
    </source>
</evidence>
<organism evidence="15 16">
    <name type="scientific">Enteroscipio rubneri</name>
    <dbReference type="NCBI Taxonomy" id="2070686"/>
    <lineage>
        <taxon>Bacteria</taxon>
        <taxon>Bacillati</taxon>
        <taxon>Actinomycetota</taxon>
        <taxon>Coriobacteriia</taxon>
        <taxon>Eggerthellales</taxon>
        <taxon>Eggerthellaceae</taxon>
        <taxon>Enteroscipio</taxon>
    </lineage>
</organism>
<dbReference type="Proteomes" id="UP000236197">
    <property type="component" value="Unassembled WGS sequence"/>
</dbReference>
<comment type="pathway">
    <text evidence="10">Carbohydrate degradation.</text>
</comment>
<dbReference type="GO" id="GO:0019323">
    <property type="term" value="P:pentose catabolic process"/>
    <property type="evidence" value="ECO:0007669"/>
    <property type="project" value="UniProtKB-UniRule"/>
</dbReference>
<evidence type="ECO:0000256" key="11">
    <source>
        <dbReference type="PIRNR" id="PIRNR001461"/>
    </source>
</evidence>
<dbReference type="CDD" id="cd00429">
    <property type="entry name" value="RPE"/>
    <property type="match status" value="1"/>
</dbReference>
<dbReference type="PANTHER" id="PTHR11749">
    <property type="entry name" value="RIBULOSE-5-PHOSPHATE-3-EPIMERASE"/>
    <property type="match status" value="1"/>
</dbReference>
<gene>
    <name evidence="10 15" type="primary">rpe</name>
    <name evidence="15" type="ORF">C2L71_11110</name>
</gene>
<keyword evidence="9 10" id="KW-0413">Isomerase</keyword>
<evidence type="ECO:0000256" key="2">
    <source>
        <dbReference type="ARBA" id="ARBA00001936"/>
    </source>
</evidence>
<evidence type="ECO:0000256" key="4">
    <source>
        <dbReference type="ARBA" id="ARBA00001947"/>
    </source>
</evidence>
<name>A0A2K2U903_9ACTN</name>
<keyword evidence="13" id="KW-0464">Manganese</keyword>
<feature type="binding site" evidence="10">
    <location>
        <begin position="179"/>
        <end position="181"/>
    </location>
    <ligand>
        <name>substrate</name>
    </ligand>
</feature>
<dbReference type="NCBIfam" id="NF004076">
    <property type="entry name" value="PRK05581.1-4"/>
    <property type="match status" value="1"/>
</dbReference>
<dbReference type="RefSeq" id="WP_103265826.1">
    <property type="nucleotide sequence ID" value="NZ_CABMLE010000020.1"/>
</dbReference>
<feature type="binding site" evidence="14">
    <location>
        <position position="181"/>
    </location>
    <ligand>
        <name>substrate</name>
    </ligand>
</feature>
<dbReference type="InterPro" id="IPR013785">
    <property type="entry name" value="Aldolase_TIM"/>
</dbReference>
<protein>
    <recommendedName>
        <fullName evidence="7 10">Ribulose-phosphate 3-epimerase</fullName>
        <ecNumber evidence="7 10">5.1.3.1</ecNumber>
    </recommendedName>
</protein>
<dbReference type="Pfam" id="PF00834">
    <property type="entry name" value="Ribul_P_3_epim"/>
    <property type="match status" value="1"/>
</dbReference>
<feature type="binding site" evidence="10 14">
    <location>
        <position position="10"/>
    </location>
    <ligand>
        <name>substrate</name>
    </ligand>
</feature>
<comment type="function">
    <text evidence="10">Catalyzes the reversible epimerization of D-ribulose 5-phosphate to D-xylulose 5-phosphate.</text>
</comment>
<dbReference type="PROSITE" id="PS01085">
    <property type="entry name" value="RIBUL_P_3_EPIMER_1"/>
    <property type="match status" value="1"/>
</dbReference>
<dbReference type="EC" id="5.1.3.1" evidence="7 10"/>
<keyword evidence="13" id="KW-0170">Cobalt</keyword>
<comment type="cofactor">
    <cofactor evidence="3">
        <name>Co(2+)</name>
        <dbReference type="ChEBI" id="CHEBI:48828"/>
    </cofactor>
</comment>
<keyword evidence="10 11" id="KW-0119">Carbohydrate metabolism</keyword>
<dbReference type="GO" id="GO:0006098">
    <property type="term" value="P:pentose-phosphate shunt"/>
    <property type="evidence" value="ECO:0007669"/>
    <property type="project" value="UniProtKB-UniRule"/>
</dbReference>
<evidence type="ECO:0000256" key="13">
    <source>
        <dbReference type="PIRSR" id="PIRSR001461-2"/>
    </source>
</evidence>
<proteinExistence type="inferred from homology"/>
<dbReference type="GO" id="GO:0004750">
    <property type="term" value="F:D-ribulose-phosphate 3-epimerase activity"/>
    <property type="evidence" value="ECO:0007669"/>
    <property type="project" value="UniProtKB-UniRule"/>
</dbReference>
<feature type="active site" description="Proton donor" evidence="10 12">
    <location>
        <position position="179"/>
    </location>
</feature>
<dbReference type="FunFam" id="3.20.20.70:FF:000004">
    <property type="entry name" value="Ribulose-phosphate 3-epimerase"/>
    <property type="match status" value="1"/>
</dbReference>